<dbReference type="GO" id="GO:0016095">
    <property type="term" value="P:polyprenol catabolic process"/>
    <property type="evidence" value="ECO:0007669"/>
    <property type="project" value="TreeGrafter"/>
</dbReference>
<dbReference type="PANTHER" id="PTHR14624">
    <property type="entry name" value="DFG10 PROTEIN"/>
    <property type="match status" value="1"/>
</dbReference>
<reference evidence="7 8" key="1">
    <citation type="journal article" date="2014" name="Genome Biol. Evol.">
        <title>The secreted proteins of Achlya hypogyna and Thraustotheca clavata identify the ancestral oomycete secretome and reveal gene acquisitions by horizontal gene transfer.</title>
        <authorList>
            <person name="Misner I."/>
            <person name="Blouin N."/>
            <person name="Leonard G."/>
            <person name="Richards T.A."/>
            <person name="Lane C.E."/>
        </authorList>
    </citation>
    <scope>NUCLEOTIDE SEQUENCE [LARGE SCALE GENOMIC DNA]</scope>
    <source>
        <strain evidence="7 8">ATCC 34112</strain>
    </source>
</reference>
<feature type="transmembrane region" description="Helical" evidence="5">
    <location>
        <begin position="128"/>
        <end position="145"/>
    </location>
</feature>
<accession>A0A1V9Y8I4</accession>
<dbReference type="PANTHER" id="PTHR14624:SF0">
    <property type="entry name" value="POLYPRENOL REDUCTASE"/>
    <property type="match status" value="1"/>
</dbReference>
<feature type="transmembrane region" description="Helical" evidence="5">
    <location>
        <begin position="56"/>
        <end position="78"/>
    </location>
</feature>
<dbReference type="OrthoDB" id="541710at2759"/>
<evidence type="ECO:0000256" key="3">
    <source>
        <dbReference type="ARBA" id="ARBA00022989"/>
    </source>
</evidence>
<keyword evidence="4 5" id="KW-0472">Membrane</keyword>
<dbReference type="Pfam" id="PF02544">
    <property type="entry name" value="Steroid_dh"/>
    <property type="match status" value="1"/>
</dbReference>
<dbReference type="GO" id="GO:0005783">
    <property type="term" value="C:endoplasmic reticulum"/>
    <property type="evidence" value="ECO:0007669"/>
    <property type="project" value="TreeGrafter"/>
</dbReference>
<gene>
    <name evidence="7" type="ORF">THRCLA_11195</name>
</gene>
<evidence type="ECO:0000256" key="5">
    <source>
        <dbReference type="SAM" id="Phobius"/>
    </source>
</evidence>
<evidence type="ECO:0000256" key="2">
    <source>
        <dbReference type="ARBA" id="ARBA00022692"/>
    </source>
</evidence>
<dbReference type="STRING" id="74557.A0A1V9Y8I4"/>
<keyword evidence="2 5" id="KW-0812">Transmembrane</keyword>
<dbReference type="GO" id="GO:0006488">
    <property type="term" value="P:dolichol-linked oligosaccharide biosynthetic process"/>
    <property type="evidence" value="ECO:0007669"/>
    <property type="project" value="InterPro"/>
</dbReference>
<dbReference type="UniPathway" id="UPA00378"/>
<evidence type="ECO:0000313" key="7">
    <source>
        <dbReference type="EMBL" id="OQR82035.1"/>
    </source>
</evidence>
<evidence type="ECO:0000313" key="8">
    <source>
        <dbReference type="Proteomes" id="UP000243217"/>
    </source>
</evidence>
<comment type="subcellular location">
    <subcellularLocation>
        <location evidence="1">Endomembrane system</location>
        <topology evidence="1">Multi-pass membrane protein</topology>
    </subcellularLocation>
</comment>
<sequence>MTCILTLVNEANVLLRSLWVLLSATAIASGFVPFLRSLSLHGRLISPHSSWMVWKGWFGVFYAIGWLWNGLFLVLPWLFDEDPILQVFRVKNPSIIVCLIALECHLFRRMMESWAITEFGTSKMHCSACILGVGHYVLVTISIVLDPYASTATTTCIGPILGGILFLIASVHQMCCNLILTNLKLSSNGAYGLPTGDWFELTWSPLYLTEILIYISFAIMSNFQHNNLLLIALWVLVNQGISADRAASWYLKTFPKAKEYNRAKLIPFVW</sequence>
<proteinExistence type="predicted"/>
<feature type="domain" description="3-oxo-5-alpha-steroid 4-dehydrogenase C-terminal" evidence="6">
    <location>
        <begin position="158"/>
        <end position="270"/>
    </location>
</feature>
<name>A0A1V9Y8I4_9STRA</name>
<comment type="caution">
    <text evidence="7">The sequence shown here is derived from an EMBL/GenBank/DDBJ whole genome shotgun (WGS) entry which is preliminary data.</text>
</comment>
<organism evidence="7 8">
    <name type="scientific">Thraustotheca clavata</name>
    <dbReference type="NCBI Taxonomy" id="74557"/>
    <lineage>
        <taxon>Eukaryota</taxon>
        <taxon>Sar</taxon>
        <taxon>Stramenopiles</taxon>
        <taxon>Oomycota</taxon>
        <taxon>Saprolegniomycetes</taxon>
        <taxon>Saprolegniales</taxon>
        <taxon>Achlyaceae</taxon>
        <taxon>Thraustotheca</taxon>
    </lineage>
</organism>
<dbReference type="InterPro" id="IPR001104">
    <property type="entry name" value="3-oxo-5_a-steroid_4-DH_C"/>
</dbReference>
<feature type="transmembrane region" description="Helical" evidence="5">
    <location>
        <begin position="17"/>
        <end position="35"/>
    </location>
</feature>
<dbReference type="Proteomes" id="UP000243217">
    <property type="component" value="Unassembled WGS sequence"/>
</dbReference>
<dbReference type="EMBL" id="JNBS01004849">
    <property type="protein sequence ID" value="OQR82035.1"/>
    <property type="molecule type" value="Genomic_DNA"/>
</dbReference>
<evidence type="ECO:0000259" key="6">
    <source>
        <dbReference type="Pfam" id="PF02544"/>
    </source>
</evidence>
<dbReference type="InterPro" id="IPR039698">
    <property type="entry name" value="Dfg10/SRD5A3"/>
</dbReference>
<keyword evidence="3 5" id="KW-1133">Transmembrane helix</keyword>
<keyword evidence="8" id="KW-1185">Reference proteome</keyword>
<protein>
    <recommendedName>
        <fullName evidence="6">3-oxo-5-alpha-steroid 4-dehydrogenase C-terminal domain-containing protein</fullName>
    </recommendedName>
</protein>
<feature type="transmembrane region" description="Helical" evidence="5">
    <location>
        <begin position="157"/>
        <end position="180"/>
    </location>
</feature>
<dbReference type="PROSITE" id="PS50244">
    <property type="entry name" value="S5A_REDUCTASE"/>
    <property type="match status" value="1"/>
</dbReference>
<evidence type="ECO:0000256" key="4">
    <source>
        <dbReference type="ARBA" id="ARBA00023136"/>
    </source>
</evidence>
<dbReference type="AlphaFoldDB" id="A0A1V9Y8I4"/>
<evidence type="ECO:0000256" key="1">
    <source>
        <dbReference type="ARBA" id="ARBA00004127"/>
    </source>
</evidence>
<dbReference type="GO" id="GO:0003865">
    <property type="term" value="F:3-oxo-5-alpha-steroid 4-dehydrogenase activity"/>
    <property type="evidence" value="ECO:0007669"/>
    <property type="project" value="TreeGrafter"/>
</dbReference>